<evidence type="ECO:0000313" key="3">
    <source>
        <dbReference type="Proteomes" id="UP001642409"/>
    </source>
</evidence>
<dbReference type="AlphaFoldDB" id="A0AA86N6J6"/>
<dbReference type="EMBL" id="CAXDID020000065">
    <property type="protein sequence ID" value="CAL6011726.1"/>
    <property type="molecule type" value="Genomic_DNA"/>
</dbReference>
<accession>A0AA86N6J6</accession>
<reference evidence="1" key="1">
    <citation type="submission" date="2023-06" db="EMBL/GenBank/DDBJ databases">
        <authorList>
            <person name="Kurt Z."/>
        </authorList>
    </citation>
    <scope>NUCLEOTIDE SEQUENCE</scope>
</reference>
<sequence length="1252" mass="146291">MTTNENQISEQINEIKNSSQKLNEVQSSSKSEIKVVLLTENETETISGTQKRIQELNSINYIYQDEIQTAKEILELNLKNYTPNDEDNLTLHNFLFKTLKQMENMNQKARPKINQANIVCDEFGEPRQEKMNTKQIQSIGIPTFDAFREQQGPMLGQSQRPSVGMQQSQNFRDTQKQIGSYFETVKDNSDYLEDLNEIVLKLIYCKKFMALKIDKDHQYVQNLIASNAKYLSAQTLQIFIENIQDLKTINQNDEVNSCEYCKVVKQIQLKIENQFQPSTRNQFRMNLRNNYYEKEPEFSKCELLKTKNDKLKIWQSQRTNKNVFHFMKLNIGQFQYVLSNEQILHQDSAGIYAISDMCLGSIDTELKTACSELNTYVIQLLNVIKQISNKEAQKQTFIFFIKITNYVSFTYDNGCFGYILDNLESVFENKELLKEILLTKFDDYNILHLILKDKADGDIFLKGYTFFTPQVNIQEKAVKLCKRLGILPQLITLQNNDGQTPLMMAVDNNYFNIDLLADGDMSVDIEGNNILHYYINYFVLRVSFRNQRQSWPKILNDLMMISQKVDITKLLQQENKYCYTPVHLGSQYIEMLQFFDDHKVNFQKISQTYLIFNYNSGESLKFLLDKGCDLLQVYGNPEFTPLKCLAYRLTTQDVEVIIQHGYDQTTVTKILLLYGNIEIIRCILDFNIEPSLSLTQTFFLSFDYDFLEYKNLIKQLAEKLQVDAFDTEQSLIPLLSRDYIDNSVFDLICYVKNDINLDGLKQLSLKIKNINNTQNISSLLKQCQVVPIEEQVRLLQQITKLTPYEIPQDLIDQLVSTFVYANQEQHSELKYFVYNLIKNIEKSKLELAFSKIISFKDEDLLLKQLLQERDLSLKHHTLKMPETFYLVPNERDYELMDNIKNNRIYKPKLNYITPLFSSSNSTMYYKDIPCHVIGFKEENNLIQVMDIEIVVYFHGIEVRTIQTCISPKIHSYNVQQDLQQCRPYITLFEHGSENQAFQFFLGIIYQNTNQNLEQIVTEQDETYSSGFKFNIKISHHYDIDQIYSLDDYFQSGSRFNHNFMLSLLRCISYNFNTFESVIKYKDIIERVEKLSIGQLKSIYIKLSSFESYPINLTRLELINFVKGSISQAVTQLRIVRCLHKYPIDDKLPSILLNELGFKRTSMDLCGIKISVLTKMPIINPFDYLQLNDERTSLIIQFMEHPSQNCQIYHSQIVGVGMAFAILDGKGNKTPMINKVLQMDYRFLDAGVIAFVE</sequence>
<protein>
    <submittedName>
        <fullName evidence="1">Uncharacterized protein</fullName>
    </submittedName>
</protein>
<reference evidence="2 3" key="2">
    <citation type="submission" date="2024-07" db="EMBL/GenBank/DDBJ databases">
        <authorList>
            <person name="Akdeniz Z."/>
        </authorList>
    </citation>
    <scope>NUCLEOTIDE SEQUENCE [LARGE SCALE GENOMIC DNA]</scope>
</reference>
<evidence type="ECO:0000313" key="2">
    <source>
        <dbReference type="EMBL" id="CAL6011726.1"/>
    </source>
</evidence>
<name>A0AA86N6J6_9EUKA</name>
<dbReference type="EMBL" id="CATOUU010000042">
    <property type="protein sequence ID" value="CAI9913942.1"/>
    <property type="molecule type" value="Genomic_DNA"/>
</dbReference>
<dbReference type="Proteomes" id="UP001642409">
    <property type="component" value="Unassembled WGS sequence"/>
</dbReference>
<dbReference type="Gene3D" id="1.25.40.20">
    <property type="entry name" value="Ankyrin repeat-containing domain"/>
    <property type="match status" value="1"/>
</dbReference>
<keyword evidence="3" id="KW-1185">Reference proteome</keyword>
<dbReference type="InterPro" id="IPR036770">
    <property type="entry name" value="Ankyrin_rpt-contain_sf"/>
</dbReference>
<gene>
    <name evidence="1" type="ORF">HINF_LOCUS1587</name>
    <name evidence="2" type="ORF">HINF_LOCUS22957</name>
</gene>
<proteinExistence type="predicted"/>
<dbReference type="SUPFAM" id="SSF48403">
    <property type="entry name" value="Ankyrin repeat"/>
    <property type="match status" value="1"/>
</dbReference>
<organism evidence="1">
    <name type="scientific">Hexamita inflata</name>
    <dbReference type="NCBI Taxonomy" id="28002"/>
    <lineage>
        <taxon>Eukaryota</taxon>
        <taxon>Metamonada</taxon>
        <taxon>Diplomonadida</taxon>
        <taxon>Hexamitidae</taxon>
        <taxon>Hexamitinae</taxon>
        <taxon>Hexamita</taxon>
    </lineage>
</organism>
<evidence type="ECO:0000313" key="1">
    <source>
        <dbReference type="EMBL" id="CAI9913942.1"/>
    </source>
</evidence>
<comment type="caution">
    <text evidence="1">The sequence shown here is derived from an EMBL/GenBank/DDBJ whole genome shotgun (WGS) entry which is preliminary data.</text>
</comment>